<evidence type="ECO:0000313" key="7">
    <source>
        <dbReference type="Proteomes" id="UP000181976"/>
    </source>
</evidence>
<feature type="transmembrane region" description="Helical" evidence="5">
    <location>
        <begin position="225"/>
        <end position="246"/>
    </location>
</feature>
<gene>
    <name evidence="6" type="ORF">SAMN05444380_10636</name>
</gene>
<dbReference type="InterPro" id="IPR009078">
    <property type="entry name" value="Ferritin-like_SF"/>
</dbReference>
<dbReference type="GO" id="GO:0012505">
    <property type="term" value="C:endomembrane system"/>
    <property type="evidence" value="ECO:0007669"/>
    <property type="project" value="UniProtKB-SubCell"/>
</dbReference>
<keyword evidence="2 5" id="KW-0812">Transmembrane</keyword>
<dbReference type="Proteomes" id="UP000181976">
    <property type="component" value="Unassembled WGS sequence"/>
</dbReference>
<feature type="transmembrane region" description="Helical" evidence="5">
    <location>
        <begin position="258"/>
        <end position="279"/>
    </location>
</feature>
<reference evidence="6 7" key="1">
    <citation type="submission" date="2016-10" db="EMBL/GenBank/DDBJ databases">
        <authorList>
            <person name="de Groot N.N."/>
        </authorList>
    </citation>
    <scope>NUCLEOTIDE SEQUENCE [LARGE SCALE GENOMIC DNA]</scope>
    <source>
        <strain evidence="6 7">DSM 19012</strain>
    </source>
</reference>
<dbReference type="AlphaFoldDB" id="A0A1I1XGI6"/>
<keyword evidence="7" id="KW-1185">Reference proteome</keyword>
<dbReference type="InterPro" id="IPR008217">
    <property type="entry name" value="Ccc1_fam"/>
</dbReference>
<evidence type="ECO:0000256" key="1">
    <source>
        <dbReference type="ARBA" id="ARBA00004127"/>
    </source>
</evidence>
<dbReference type="CDD" id="cd01044">
    <property type="entry name" value="Ferritin_CCC1_N"/>
    <property type="match status" value="1"/>
</dbReference>
<dbReference type="Pfam" id="PF01988">
    <property type="entry name" value="VIT1"/>
    <property type="match status" value="1"/>
</dbReference>
<organism evidence="6 7">
    <name type="scientific">Thermophagus xiamenensis</name>
    <dbReference type="NCBI Taxonomy" id="385682"/>
    <lineage>
        <taxon>Bacteria</taxon>
        <taxon>Pseudomonadati</taxon>
        <taxon>Bacteroidota</taxon>
        <taxon>Bacteroidia</taxon>
        <taxon>Marinilabiliales</taxon>
        <taxon>Marinilabiliaceae</taxon>
        <taxon>Thermophagus</taxon>
    </lineage>
</organism>
<dbReference type="eggNOG" id="COG1814">
    <property type="taxonomic scope" value="Bacteria"/>
</dbReference>
<dbReference type="RefSeq" id="WP_010528477.1">
    <property type="nucleotide sequence ID" value="NZ_AFSL01000086.1"/>
</dbReference>
<dbReference type="GO" id="GO:0030026">
    <property type="term" value="P:intracellular manganese ion homeostasis"/>
    <property type="evidence" value="ECO:0007669"/>
    <property type="project" value="InterPro"/>
</dbReference>
<protein>
    <submittedName>
        <fullName evidence="6">Predicted Fe2+/Mn2+ transporter, VIT1/CCC1 family</fullName>
    </submittedName>
</protein>
<feature type="transmembrane region" description="Helical" evidence="5">
    <location>
        <begin position="164"/>
        <end position="187"/>
    </location>
</feature>
<dbReference type="OrthoDB" id="9781287at2"/>
<keyword evidence="4 5" id="KW-0472">Membrane</keyword>
<feature type="transmembrane region" description="Helical" evidence="5">
    <location>
        <begin position="199"/>
        <end position="219"/>
    </location>
</feature>
<dbReference type="EMBL" id="FONA01000006">
    <property type="protein sequence ID" value="SFE06514.1"/>
    <property type="molecule type" value="Genomic_DNA"/>
</dbReference>
<evidence type="ECO:0000256" key="4">
    <source>
        <dbReference type="ARBA" id="ARBA00023136"/>
    </source>
</evidence>
<name>A0A1I1XGI6_9BACT</name>
<evidence type="ECO:0000256" key="5">
    <source>
        <dbReference type="SAM" id="Phobius"/>
    </source>
</evidence>
<evidence type="ECO:0000313" key="6">
    <source>
        <dbReference type="EMBL" id="SFE06514.1"/>
    </source>
</evidence>
<evidence type="ECO:0000256" key="3">
    <source>
        <dbReference type="ARBA" id="ARBA00022989"/>
    </source>
</evidence>
<comment type="subcellular location">
    <subcellularLocation>
        <location evidence="1">Endomembrane system</location>
        <topology evidence="1">Multi-pass membrane protein</topology>
    </subcellularLocation>
</comment>
<dbReference type="STRING" id="385682.SAMN05444380_10636"/>
<accession>A0A1I1XGI6</accession>
<dbReference type="InterPro" id="IPR039376">
    <property type="entry name" value="Ferritin_CCC1_N"/>
</dbReference>
<proteinExistence type="predicted"/>
<dbReference type="SUPFAM" id="SSF47240">
    <property type="entry name" value="Ferritin-like"/>
    <property type="match status" value="1"/>
</dbReference>
<keyword evidence="3 5" id="KW-1133">Transmembrane helix</keyword>
<dbReference type="InParanoid" id="A0A1I1XGI6"/>
<evidence type="ECO:0000256" key="2">
    <source>
        <dbReference type="ARBA" id="ARBA00022692"/>
    </source>
</evidence>
<sequence length="287" mass="31561">MNAQAKKYALSAQKTEITEYHIYKKLARRTRSEKNAQVLNKIAEQEKQHAAFWESKTGVKVKPDKWRLYRTYFMARFLGLAFALKLMESREGTGAENYSRQAKYFPEAAEFAKEEGEHERAILKMLEGGNLTFVGSVVLGLNDALVELTGALAGFTLALGETKVISLAGLVTGISAALSMAASEYLSTKAEGDARAKESALYTGVAYLGTVILLILPFFLVNNKFLALGIVLVTALLIIYGFNFYVAVVKELNFKKRFFEMAAISMGVAAFSFLVGFALKSLLGVDV</sequence>
<dbReference type="GO" id="GO:0005384">
    <property type="term" value="F:manganese ion transmembrane transporter activity"/>
    <property type="evidence" value="ECO:0007669"/>
    <property type="project" value="InterPro"/>
</dbReference>
<dbReference type="CDD" id="cd02431">
    <property type="entry name" value="Ferritin_CCC1_C"/>
    <property type="match status" value="1"/>
</dbReference>